<proteinExistence type="predicted"/>
<dbReference type="RefSeq" id="WP_058292935.1">
    <property type="nucleotide sequence ID" value="NZ_JGYD01000027.1"/>
</dbReference>
<accession>A0A0V8LXQ1</accession>
<reference evidence="2 3" key="1">
    <citation type="journal article" date="2015" name="Sci. Rep.">
        <title>A comparative genomics and reductive dehalogenase gene transcription study of two chloroethene-respiring bacteria, Dehalococcoides mccartyi strains MB and 11a.</title>
        <authorList>
            <person name="Low A."/>
            <person name="Shen Z."/>
            <person name="Cheng D."/>
            <person name="Rogers M.J."/>
            <person name="Lee P.K."/>
            <person name="He J."/>
        </authorList>
    </citation>
    <scope>NUCLEOTIDE SEQUENCE [LARGE SCALE GENOMIC DNA]</scope>
    <source>
        <strain evidence="2 3">MB</strain>
    </source>
</reference>
<dbReference type="Proteomes" id="UP000053577">
    <property type="component" value="Unassembled WGS sequence"/>
</dbReference>
<keyword evidence="1" id="KW-0732">Signal</keyword>
<dbReference type="AlphaFoldDB" id="A0A0V8LXQ1"/>
<sequence length="77" mass="8488">MRQARGVLLTAAALCCVSTGTIHAASQVNQETAQWFNSDEFRIEVQNRMIEVGGMNNERLPKLVKEAMKLGGELIIV</sequence>
<evidence type="ECO:0000313" key="3">
    <source>
        <dbReference type="Proteomes" id="UP000053577"/>
    </source>
</evidence>
<evidence type="ECO:0000313" key="2">
    <source>
        <dbReference type="EMBL" id="KSV16331.1"/>
    </source>
</evidence>
<evidence type="ECO:0000256" key="1">
    <source>
        <dbReference type="SAM" id="SignalP"/>
    </source>
</evidence>
<feature type="signal peptide" evidence="1">
    <location>
        <begin position="1"/>
        <end position="24"/>
    </location>
</feature>
<dbReference type="PATRIC" id="fig|61435.5.peg.1293"/>
<name>A0A0V8LXQ1_9CHLR</name>
<dbReference type="EMBL" id="JGYD01000027">
    <property type="protein sequence ID" value="KSV16331.1"/>
    <property type="molecule type" value="Genomic_DNA"/>
</dbReference>
<organism evidence="2 3">
    <name type="scientific">Dehalococcoides mccartyi</name>
    <dbReference type="NCBI Taxonomy" id="61435"/>
    <lineage>
        <taxon>Bacteria</taxon>
        <taxon>Bacillati</taxon>
        <taxon>Chloroflexota</taxon>
        <taxon>Dehalococcoidia</taxon>
        <taxon>Dehalococcoidales</taxon>
        <taxon>Dehalococcoidaceae</taxon>
        <taxon>Dehalococcoides</taxon>
    </lineage>
</organism>
<comment type="caution">
    <text evidence="2">The sequence shown here is derived from an EMBL/GenBank/DDBJ whole genome shotgun (WGS) entry which is preliminary data.</text>
</comment>
<protein>
    <submittedName>
        <fullName evidence="2">Uncharacterized protein</fullName>
    </submittedName>
</protein>
<gene>
    <name evidence="2" type="ORF">DA01_06570</name>
</gene>
<feature type="chain" id="PRO_5006894145" evidence="1">
    <location>
        <begin position="25"/>
        <end position="77"/>
    </location>
</feature>